<dbReference type="GO" id="GO:0031177">
    <property type="term" value="F:phosphopantetheine binding"/>
    <property type="evidence" value="ECO:0007669"/>
    <property type="project" value="InterPro"/>
</dbReference>
<dbReference type="CDD" id="cd05930">
    <property type="entry name" value="A_NRPS"/>
    <property type="match status" value="1"/>
</dbReference>
<dbReference type="InterPro" id="IPR002376">
    <property type="entry name" value="Formyl_transf_N"/>
</dbReference>
<dbReference type="InterPro" id="IPR006162">
    <property type="entry name" value="Ppantetheine_attach_site"/>
</dbReference>
<dbReference type="OrthoDB" id="9803968at2"/>
<protein>
    <submittedName>
        <fullName evidence="4">Peptide synthetase, non-ribosomal</fullName>
    </submittedName>
</protein>
<dbReference type="Pfam" id="PF02911">
    <property type="entry name" value="Formyl_trans_C"/>
    <property type="match status" value="1"/>
</dbReference>
<keyword evidence="2" id="KW-0597">Phosphoprotein</keyword>
<dbReference type="InterPro" id="IPR020845">
    <property type="entry name" value="AMP-binding_CS"/>
</dbReference>
<dbReference type="PANTHER" id="PTHR45527">
    <property type="entry name" value="NONRIBOSOMAL PEPTIDE SYNTHETASE"/>
    <property type="match status" value="1"/>
</dbReference>
<dbReference type="InterPro" id="IPR025110">
    <property type="entry name" value="AMP-bd_C"/>
</dbReference>
<dbReference type="InterPro" id="IPR009081">
    <property type="entry name" value="PP-bd_ACP"/>
</dbReference>
<dbReference type="NCBIfam" id="TIGR01733">
    <property type="entry name" value="AA-adenyl-dom"/>
    <property type="match status" value="1"/>
</dbReference>
<keyword evidence="1" id="KW-0596">Phosphopantetheine</keyword>
<dbReference type="Gene3D" id="3.40.50.980">
    <property type="match status" value="2"/>
</dbReference>
<dbReference type="SUPFAM" id="SSF56801">
    <property type="entry name" value="Acetyl-CoA synthetase-like"/>
    <property type="match status" value="1"/>
</dbReference>
<evidence type="ECO:0000256" key="1">
    <source>
        <dbReference type="ARBA" id="ARBA00022450"/>
    </source>
</evidence>
<dbReference type="Gene3D" id="1.10.1200.10">
    <property type="entry name" value="ACP-like"/>
    <property type="match status" value="1"/>
</dbReference>
<dbReference type="Pfam" id="PF00551">
    <property type="entry name" value="Formyl_trans_N"/>
    <property type="match status" value="1"/>
</dbReference>
<dbReference type="PATRIC" id="fig|453.4.peg.751"/>
<dbReference type="PANTHER" id="PTHR45527:SF1">
    <property type="entry name" value="FATTY ACID SYNTHASE"/>
    <property type="match status" value="1"/>
</dbReference>
<dbReference type="Proteomes" id="UP000054698">
    <property type="component" value="Unassembled WGS sequence"/>
</dbReference>
<dbReference type="SUPFAM" id="SSF50486">
    <property type="entry name" value="FMT C-terminal domain-like"/>
    <property type="match status" value="1"/>
</dbReference>
<dbReference type="EMBL" id="LNYB01000021">
    <property type="protein sequence ID" value="KTD02853.1"/>
    <property type="molecule type" value="Genomic_DNA"/>
</dbReference>
<dbReference type="InterPro" id="IPR010071">
    <property type="entry name" value="AA_adenyl_dom"/>
</dbReference>
<dbReference type="Gene3D" id="3.40.50.12230">
    <property type="match status" value="1"/>
</dbReference>
<dbReference type="GO" id="GO:0044550">
    <property type="term" value="P:secondary metabolite biosynthetic process"/>
    <property type="evidence" value="ECO:0007669"/>
    <property type="project" value="TreeGrafter"/>
</dbReference>
<dbReference type="InterPro" id="IPR036477">
    <property type="entry name" value="Formyl_transf_N_sf"/>
</dbReference>
<dbReference type="Proteomes" id="UP000251942">
    <property type="component" value="Unassembled WGS sequence"/>
</dbReference>
<evidence type="ECO:0000313" key="7">
    <source>
        <dbReference type="Proteomes" id="UP000251942"/>
    </source>
</evidence>
<sequence length="1408" mass="160875">MEITTCLIGEDSLVIQCGDQLLSRNHRIHLVISPLNSVQEWAEEHGISWIASIDKLANIEPFQVDYLFSIVNSRILSKSIRNLARCYAINYHDSLLPKFAGLNSTSWALVHNEKEHGVTWHIMNDKIDEGEIVYQQSLPIYPNDTVLTLNLRCYENAISSFTQMIKLIEAGLLAPRKQVLDKRSYFAANHHLPCFGFIDWRLFSAKTIERITRALSIQKYSNHVGTLKLLADRDYAIVSQVELGCAPNTAENKLGTILDIDENGLVVSTVGQPIKFVELLSLAGEPISIKDWVNSHGLQVGQVLPYYRVKDIEAQRKYHSSALANERYWISKIKAISEHNTFNLQRLKQSMEFERLETSICLNDIFPSKQFDNKVELLLTAILVYLYRLNNQEQLSVSIVQPEYNHLQEQFGPLFSGFLPLLFHKENDFSFQEALESVTKSLVELDKRSVFLSDIAARHPELKGSQMESGIVINLSGANKDYPCQTETVLYFNLDPDRGKIEILHRMELNRDDSLLKELMSHCTQHLVNILIQLINYPFVSARKFCFLTQAERYNLLQVWGKGKTRYLPEKSLAMLFETQVASNPDKVAVYFNHLSVTYLELNELAERVANRIRQQQIPPQHFIGLYLQRSIEMLAVILGILKANCAYVPLDTKYPLLKIEQIVEDANLSCLFIQQKSVEQFNDFFKQKEKKVELLTIEAILSTPQKACEQVPNGLTITNKIAYIMFTSGTTGRPKGVVVTHRNIINYCKWFTETTHFDEKCTIDFSSSIAFDLSVPCTLAPLLVGGAIAIATDVQKTNPQLYLTHLKKHQVTHAELTPGYLEMLLNYPEEVIDLVHLRYLLLGADVVLSTDVKRWLSLCPHHQVINEYGPTETTVSVTSYFVNKDELDKGTSVPIGQPAFNSTGYVLDQYKNLCPFGVKGELYIGGAQVTKGYLNRPDLTQEKFIHVDFTKPDEVLYRTGDMVCWLPGGSLQFFGRNDHQVKIQGYRIELPAIESILVKFPGIHQAVVVVMRGKSKEAYLRAYLVTDKKPKTSNELREYLAGYLPGYMIPREFCVIKSIPLKENEKIDFTSLERQGFQLLRFNEQDTIDALTPHEKEIKGIWEQIFHRKVHSTQEDFFAMGGDSLTALQLISTLKTHYNLNFPLQLVFEYPTISSLATKIEEFLASKRSEKHFSIKANPLIKLATGKDESPLFLVHPVGGSVFWYKQLASYLHGKYTVYGIQDPNLDGMLLRFNALEDMASFYLQEIKKVYSGDQYCLGGASFGATVAFEMAKQLVHEKKSIRFLGLFDGWAHYPHDLMQEDSSTFLSRTEANQATINNKTKESLYELEQYRKTLLLNYKLSSLRADVTLFKASELWPSFKLIDDFNNGWRPYVEGEIRQYAISGNHETMFFEPYVQRLVECLSMKI</sequence>
<dbReference type="SMART" id="SM00823">
    <property type="entry name" value="PKS_PP"/>
    <property type="match status" value="1"/>
</dbReference>
<dbReference type="Pfam" id="PF00501">
    <property type="entry name" value="AMP-binding"/>
    <property type="match status" value="1"/>
</dbReference>
<dbReference type="InterPro" id="IPR011034">
    <property type="entry name" value="Formyl_transferase-like_C_sf"/>
</dbReference>
<dbReference type="RefSeq" id="WP_058443907.1">
    <property type="nucleotide sequence ID" value="NZ_CAAAHT010000021.1"/>
</dbReference>
<dbReference type="SUPFAM" id="SSF53474">
    <property type="entry name" value="alpha/beta-Hydrolases"/>
    <property type="match status" value="1"/>
</dbReference>
<dbReference type="Pfam" id="PF00975">
    <property type="entry name" value="Thioesterase"/>
    <property type="match status" value="1"/>
</dbReference>
<dbReference type="PROSITE" id="PS00012">
    <property type="entry name" value="PHOSPHOPANTETHEINE"/>
    <property type="match status" value="1"/>
</dbReference>
<dbReference type="InterPro" id="IPR029058">
    <property type="entry name" value="AB_hydrolase_fold"/>
</dbReference>
<dbReference type="Gene3D" id="3.30.300.30">
    <property type="match status" value="1"/>
</dbReference>
<dbReference type="InterPro" id="IPR001031">
    <property type="entry name" value="Thioesterase"/>
</dbReference>
<evidence type="ECO:0000313" key="6">
    <source>
        <dbReference type="Proteomes" id="UP000054698"/>
    </source>
</evidence>
<reference evidence="4 6" key="1">
    <citation type="submission" date="2015-11" db="EMBL/GenBank/DDBJ databases">
        <title>Genomic analysis of 38 Legionella species identifies large and diverse effector repertoires.</title>
        <authorList>
            <person name="Burstein D."/>
            <person name="Amaro F."/>
            <person name="Zusman T."/>
            <person name="Lifshitz Z."/>
            <person name="Cohen O."/>
            <person name="Gilbert J.A."/>
            <person name="Pupko T."/>
            <person name="Shuman H.A."/>
            <person name="Segal G."/>
        </authorList>
    </citation>
    <scope>NUCLEOTIDE SEQUENCE [LARGE SCALE GENOMIC DNA]</scope>
    <source>
        <strain evidence="4 6">WO-44C</strain>
    </source>
</reference>
<name>A0A0W0U4T4_9GAMM</name>
<dbReference type="EMBL" id="UASS01000004">
    <property type="protein sequence ID" value="SPX59947.1"/>
    <property type="molecule type" value="Genomic_DNA"/>
</dbReference>
<dbReference type="Pfam" id="PF00550">
    <property type="entry name" value="PP-binding"/>
    <property type="match status" value="1"/>
</dbReference>
<dbReference type="Gene3D" id="2.30.38.10">
    <property type="entry name" value="Luciferase, Domain 3"/>
    <property type="match status" value="1"/>
</dbReference>
<dbReference type="PROSITE" id="PS00455">
    <property type="entry name" value="AMP_BINDING"/>
    <property type="match status" value="1"/>
</dbReference>
<evidence type="ECO:0000313" key="4">
    <source>
        <dbReference type="EMBL" id="KTD02853.1"/>
    </source>
</evidence>
<evidence type="ECO:0000259" key="3">
    <source>
        <dbReference type="PROSITE" id="PS50075"/>
    </source>
</evidence>
<feature type="domain" description="Carrier" evidence="3">
    <location>
        <begin position="1090"/>
        <end position="1165"/>
    </location>
</feature>
<keyword evidence="6" id="KW-1185">Reference proteome</keyword>
<dbReference type="InterPro" id="IPR000873">
    <property type="entry name" value="AMP-dep_synth/lig_dom"/>
</dbReference>
<dbReference type="InterPro" id="IPR020806">
    <property type="entry name" value="PKS_PP-bd"/>
</dbReference>
<dbReference type="GO" id="GO:0043041">
    <property type="term" value="P:amino acid activation for nonribosomal peptide biosynthetic process"/>
    <property type="evidence" value="ECO:0007669"/>
    <property type="project" value="TreeGrafter"/>
</dbReference>
<dbReference type="SUPFAM" id="SSF47336">
    <property type="entry name" value="ACP-like"/>
    <property type="match status" value="1"/>
</dbReference>
<dbReference type="GO" id="GO:0003824">
    <property type="term" value="F:catalytic activity"/>
    <property type="evidence" value="ECO:0007669"/>
    <property type="project" value="InterPro"/>
</dbReference>
<dbReference type="InterPro" id="IPR045851">
    <property type="entry name" value="AMP-bd_C_sf"/>
</dbReference>
<dbReference type="FunFam" id="3.40.50.980:FF:000001">
    <property type="entry name" value="Non-ribosomal peptide synthetase"/>
    <property type="match status" value="1"/>
</dbReference>
<dbReference type="PROSITE" id="PS50075">
    <property type="entry name" value="CARRIER"/>
    <property type="match status" value="1"/>
</dbReference>
<organism evidence="4 6">
    <name type="scientific">Legionella feeleii</name>
    <dbReference type="NCBI Taxonomy" id="453"/>
    <lineage>
        <taxon>Bacteria</taxon>
        <taxon>Pseudomonadati</taxon>
        <taxon>Pseudomonadota</taxon>
        <taxon>Gammaproteobacteria</taxon>
        <taxon>Legionellales</taxon>
        <taxon>Legionellaceae</taxon>
        <taxon>Legionella</taxon>
    </lineage>
</organism>
<proteinExistence type="predicted"/>
<dbReference type="SUPFAM" id="SSF53328">
    <property type="entry name" value="Formyltransferase"/>
    <property type="match status" value="1"/>
</dbReference>
<dbReference type="STRING" id="453.Lfee_0691"/>
<reference evidence="5 7" key="2">
    <citation type="submission" date="2018-06" db="EMBL/GenBank/DDBJ databases">
        <authorList>
            <consortium name="Pathogen Informatics"/>
            <person name="Doyle S."/>
        </authorList>
    </citation>
    <scope>NUCLEOTIDE SEQUENCE [LARGE SCALE GENOMIC DNA]</scope>
    <source>
        <strain evidence="5 7">NCTC12022</strain>
    </source>
</reference>
<dbReference type="InterPro" id="IPR005793">
    <property type="entry name" value="Formyl_trans_C"/>
</dbReference>
<dbReference type="GO" id="GO:0005737">
    <property type="term" value="C:cytoplasm"/>
    <property type="evidence" value="ECO:0007669"/>
    <property type="project" value="TreeGrafter"/>
</dbReference>
<evidence type="ECO:0000313" key="5">
    <source>
        <dbReference type="EMBL" id="SPX59947.1"/>
    </source>
</evidence>
<dbReference type="Gene3D" id="3.40.50.1820">
    <property type="entry name" value="alpha/beta hydrolase"/>
    <property type="match status" value="1"/>
</dbReference>
<dbReference type="InterPro" id="IPR036736">
    <property type="entry name" value="ACP-like_sf"/>
</dbReference>
<accession>A0A0W0U4T4</accession>
<evidence type="ECO:0000256" key="2">
    <source>
        <dbReference type="ARBA" id="ARBA00022553"/>
    </source>
</evidence>
<dbReference type="Pfam" id="PF13193">
    <property type="entry name" value="AMP-binding_C"/>
    <property type="match status" value="1"/>
</dbReference>
<gene>
    <name evidence="5" type="primary">tycC_2</name>
    <name evidence="4" type="ORF">Lfee_0691</name>
    <name evidence="5" type="ORF">NCTC12022_00658</name>
</gene>